<dbReference type="AlphaFoldDB" id="A0A835XNI5"/>
<evidence type="ECO:0000313" key="5">
    <source>
        <dbReference type="Proteomes" id="UP000612055"/>
    </source>
</evidence>
<feature type="compositionally biased region" description="Polar residues" evidence="3">
    <location>
        <begin position="29"/>
        <end position="54"/>
    </location>
</feature>
<dbReference type="InterPro" id="IPR019734">
    <property type="entry name" value="TPR_rpt"/>
</dbReference>
<dbReference type="Pfam" id="PF13432">
    <property type="entry name" value="TPR_16"/>
    <property type="match status" value="1"/>
</dbReference>
<reference evidence="4" key="1">
    <citation type="journal article" date="2020" name="bioRxiv">
        <title>Comparative genomics of Chlamydomonas.</title>
        <authorList>
            <person name="Craig R.J."/>
            <person name="Hasan A.R."/>
            <person name="Ness R.W."/>
            <person name="Keightley P.D."/>
        </authorList>
    </citation>
    <scope>NUCLEOTIDE SEQUENCE</scope>
    <source>
        <strain evidence="4">CCAP 11/70</strain>
    </source>
</reference>
<evidence type="ECO:0000256" key="1">
    <source>
        <dbReference type="ARBA" id="ARBA00022737"/>
    </source>
</evidence>
<dbReference type="SUPFAM" id="SSF48452">
    <property type="entry name" value="TPR-like"/>
    <property type="match status" value="1"/>
</dbReference>
<comment type="caution">
    <text evidence="4">The sequence shown here is derived from an EMBL/GenBank/DDBJ whole genome shotgun (WGS) entry which is preliminary data.</text>
</comment>
<evidence type="ECO:0000313" key="4">
    <source>
        <dbReference type="EMBL" id="KAG2486622.1"/>
    </source>
</evidence>
<evidence type="ECO:0000256" key="2">
    <source>
        <dbReference type="ARBA" id="ARBA00022803"/>
    </source>
</evidence>
<protein>
    <recommendedName>
        <fullName evidence="6">Tetratricopeptide repeat protein</fullName>
    </recommendedName>
</protein>
<dbReference type="PANTHER" id="PTHR44858:SF20">
    <property type="entry name" value="SHSP DOMAIN-CONTAINING PROTEIN"/>
    <property type="match status" value="1"/>
</dbReference>
<evidence type="ECO:0000256" key="3">
    <source>
        <dbReference type="SAM" id="MobiDB-lite"/>
    </source>
</evidence>
<dbReference type="PANTHER" id="PTHR44858">
    <property type="entry name" value="TETRATRICOPEPTIDE REPEAT PROTEIN 6"/>
    <property type="match status" value="1"/>
</dbReference>
<keyword evidence="5" id="KW-1185">Reference proteome</keyword>
<dbReference type="Gene3D" id="1.25.40.10">
    <property type="entry name" value="Tetratricopeptide repeat domain"/>
    <property type="match status" value="2"/>
</dbReference>
<feature type="region of interest" description="Disordered" evidence="3">
    <location>
        <begin position="15"/>
        <end position="54"/>
    </location>
</feature>
<dbReference type="InterPro" id="IPR050498">
    <property type="entry name" value="Ycf3"/>
</dbReference>
<organism evidence="4 5">
    <name type="scientific">Edaphochlamys debaryana</name>
    <dbReference type="NCBI Taxonomy" id="47281"/>
    <lineage>
        <taxon>Eukaryota</taxon>
        <taxon>Viridiplantae</taxon>
        <taxon>Chlorophyta</taxon>
        <taxon>core chlorophytes</taxon>
        <taxon>Chlorophyceae</taxon>
        <taxon>CS clade</taxon>
        <taxon>Chlamydomonadales</taxon>
        <taxon>Chlamydomonadales incertae sedis</taxon>
        <taxon>Edaphochlamys</taxon>
    </lineage>
</organism>
<gene>
    <name evidence="4" type="ORF">HYH03_014679</name>
</gene>
<dbReference type="EMBL" id="JAEHOE010000109">
    <property type="protein sequence ID" value="KAG2486622.1"/>
    <property type="molecule type" value="Genomic_DNA"/>
</dbReference>
<accession>A0A835XNI5</accession>
<evidence type="ECO:0008006" key="6">
    <source>
        <dbReference type="Google" id="ProtNLM"/>
    </source>
</evidence>
<proteinExistence type="predicted"/>
<dbReference type="InterPro" id="IPR011990">
    <property type="entry name" value="TPR-like_helical_dom_sf"/>
</dbReference>
<dbReference type="SMART" id="SM00028">
    <property type="entry name" value="TPR"/>
    <property type="match status" value="4"/>
</dbReference>
<dbReference type="Proteomes" id="UP000612055">
    <property type="component" value="Unassembled WGS sequence"/>
</dbReference>
<keyword evidence="1" id="KW-0677">Repeat</keyword>
<name>A0A835XNI5_9CHLO</name>
<dbReference type="OrthoDB" id="1926212at2759"/>
<sequence length="356" mass="38619">MQSLLQYQRGVLRPAQRGPIRGPSLAPSLRTTRPPSTVSASARQESTASCSQEPLVTGRRQALGAAVAVLAAVAFPAGFAARAADPALVATAVDLATIEEEALLAYAGQRFGDAVRLMTQAIAVEPRETRWREMRAQALVDGKNFPAAIDDFNTGLELAGTADPVLRARLLVGRALAREGLGEWEAALSDYKEGFILAAEAGESPDPYVLNSVGNCLNSLERWEEAREAYLTSSQLFQQARGFRGRNGGTTDRLDGAVFAASNAALMRAQMGDTDGALQEISRIARRAPGSADMRAALAALYWERGRRQEAEEAWEYACDRILVGCTKYGDMDWLSRVRRWPPAMVERMSAFLALR</sequence>
<keyword evidence="2" id="KW-0802">TPR repeat</keyword>